<proteinExistence type="predicted"/>
<dbReference type="Proteomes" id="UP000233556">
    <property type="component" value="Unassembled WGS sequence"/>
</dbReference>
<reference evidence="2" key="1">
    <citation type="submission" date="2017-11" db="EMBL/GenBank/DDBJ databases">
        <authorList>
            <person name="Lima N.C."/>
            <person name="Parody-Merino A.M."/>
            <person name="Battley P.F."/>
            <person name="Fidler A.E."/>
            <person name="Prosdocimi F."/>
        </authorList>
    </citation>
    <scope>NUCLEOTIDE SEQUENCE [LARGE SCALE GENOMIC DNA]</scope>
</reference>
<name>A0A2I0UQ93_LIMLA</name>
<dbReference type="EMBL" id="KZ505658">
    <property type="protein sequence ID" value="PKU48213.1"/>
    <property type="molecule type" value="Genomic_DNA"/>
</dbReference>
<protein>
    <recommendedName>
        <fullName evidence="3">Reverse transcriptase domain-containing protein</fullName>
    </recommendedName>
</protein>
<evidence type="ECO:0000313" key="2">
    <source>
        <dbReference type="Proteomes" id="UP000233556"/>
    </source>
</evidence>
<sequence>MPLDFKKSKKEDSGSYQPVSLISVPEKIMEQNFLEGMSKHMEDREVIRDSQHDFTKGKPCLTSLVAFYKGVTASVDKGRPMDVIHLNFGKAFDMVPHKPAKIHIPLAVKARRRNKSNSEVEDNKGDLRMQMALGRGGELTLAGPAVPSQPRLRKHVLNSLSSRHSDFVFSLFHDSTANTNFKIVTRHKLLETLSEESKLQVSVHILNQPEEDAELNLQHLGSMAEQTSRVPPRFCVEETKTDDTFLEGTYCNPTANEHPVCGARIELSLKEDLINAYKYLKSGCQEGGARLFSLVPGDRTRDNGHKMEHRKFHLNMRKNYFEGARTLEQAAQRRCGVSFSGDVQNPPGCVPVQPAVDEPALSGALD</sequence>
<organism evidence="1 2">
    <name type="scientific">Limosa lapponica baueri</name>
    <dbReference type="NCBI Taxonomy" id="1758121"/>
    <lineage>
        <taxon>Eukaryota</taxon>
        <taxon>Metazoa</taxon>
        <taxon>Chordata</taxon>
        <taxon>Craniata</taxon>
        <taxon>Vertebrata</taxon>
        <taxon>Euteleostomi</taxon>
        <taxon>Archelosauria</taxon>
        <taxon>Archosauria</taxon>
        <taxon>Dinosauria</taxon>
        <taxon>Saurischia</taxon>
        <taxon>Theropoda</taxon>
        <taxon>Coelurosauria</taxon>
        <taxon>Aves</taxon>
        <taxon>Neognathae</taxon>
        <taxon>Neoaves</taxon>
        <taxon>Charadriiformes</taxon>
        <taxon>Scolopacidae</taxon>
        <taxon>Limosa</taxon>
    </lineage>
</organism>
<gene>
    <name evidence="1" type="ORF">llap_1492</name>
</gene>
<reference evidence="2" key="2">
    <citation type="submission" date="2017-12" db="EMBL/GenBank/DDBJ databases">
        <title>Genome sequence of the Bar-tailed Godwit (Limosa lapponica baueri).</title>
        <authorList>
            <person name="Lima N.C.B."/>
            <person name="Parody-Merino A.M."/>
            <person name="Battley P.F."/>
            <person name="Fidler A.E."/>
            <person name="Prosdocimi F."/>
        </authorList>
    </citation>
    <scope>NUCLEOTIDE SEQUENCE [LARGE SCALE GENOMIC DNA]</scope>
</reference>
<accession>A0A2I0UQ93</accession>
<evidence type="ECO:0000313" key="1">
    <source>
        <dbReference type="EMBL" id="PKU48213.1"/>
    </source>
</evidence>
<dbReference type="AlphaFoldDB" id="A0A2I0UQ93"/>
<keyword evidence="2" id="KW-1185">Reference proteome</keyword>
<evidence type="ECO:0008006" key="3">
    <source>
        <dbReference type="Google" id="ProtNLM"/>
    </source>
</evidence>
<dbReference type="PANTHER" id="PTHR33332">
    <property type="entry name" value="REVERSE TRANSCRIPTASE DOMAIN-CONTAINING PROTEIN"/>
    <property type="match status" value="1"/>
</dbReference>
<dbReference type="OrthoDB" id="416454at2759"/>